<gene>
    <name evidence="2" type="ORF">IV203_012210</name>
</gene>
<accession>A0A9K3KTD8</accession>
<dbReference type="Proteomes" id="UP000693970">
    <property type="component" value="Unassembled WGS sequence"/>
</dbReference>
<reference evidence="2" key="2">
    <citation type="submission" date="2021-04" db="EMBL/GenBank/DDBJ databases">
        <authorList>
            <person name="Podell S."/>
        </authorList>
    </citation>
    <scope>NUCLEOTIDE SEQUENCE</scope>
    <source>
        <strain evidence="2">Hildebrandi</strain>
    </source>
</reference>
<keyword evidence="1" id="KW-1133">Transmembrane helix</keyword>
<keyword evidence="1" id="KW-0812">Transmembrane</keyword>
<evidence type="ECO:0000313" key="3">
    <source>
        <dbReference type="Proteomes" id="UP000693970"/>
    </source>
</evidence>
<keyword evidence="3" id="KW-1185">Reference proteome</keyword>
<dbReference type="OrthoDB" id="41399at2759"/>
<organism evidence="2 3">
    <name type="scientific">Nitzschia inconspicua</name>
    <dbReference type="NCBI Taxonomy" id="303405"/>
    <lineage>
        <taxon>Eukaryota</taxon>
        <taxon>Sar</taxon>
        <taxon>Stramenopiles</taxon>
        <taxon>Ochrophyta</taxon>
        <taxon>Bacillariophyta</taxon>
        <taxon>Bacillariophyceae</taxon>
        <taxon>Bacillariophycidae</taxon>
        <taxon>Bacillariales</taxon>
        <taxon>Bacillariaceae</taxon>
        <taxon>Nitzschia</taxon>
    </lineage>
</organism>
<keyword evidence="1" id="KW-0472">Membrane</keyword>
<reference evidence="2" key="1">
    <citation type="journal article" date="2021" name="Sci. Rep.">
        <title>Diploid genomic architecture of Nitzschia inconspicua, an elite biomass production diatom.</title>
        <authorList>
            <person name="Oliver A."/>
            <person name="Podell S."/>
            <person name="Pinowska A."/>
            <person name="Traller J.C."/>
            <person name="Smith S.R."/>
            <person name="McClure R."/>
            <person name="Beliaev A."/>
            <person name="Bohutskyi P."/>
            <person name="Hill E.A."/>
            <person name="Rabines A."/>
            <person name="Zheng H."/>
            <person name="Allen L.Z."/>
            <person name="Kuo A."/>
            <person name="Grigoriev I.V."/>
            <person name="Allen A.E."/>
            <person name="Hazlebeck D."/>
            <person name="Allen E.E."/>
        </authorList>
    </citation>
    <scope>NUCLEOTIDE SEQUENCE</scope>
    <source>
        <strain evidence="2">Hildebrandi</strain>
    </source>
</reference>
<proteinExistence type="predicted"/>
<feature type="transmembrane region" description="Helical" evidence="1">
    <location>
        <begin position="38"/>
        <end position="57"/>
    </location>
</feature>
<dbReference type="AlphaFoldDB" id="A0A9K3KTD8"/>
<sequence>MAEKIINYNKRLYGPGPVARLPASGIRGFYAKMPPLQGFAYAATHGIALGFAAAFYFKFAMADPDTKSIKQYYEENPPR</sequence>
<dbReference type="EMBL" id="JAGRRH010000019">
    <property type="protein sequence ID" value="KAG7349613.1"/>
    <property type="molecule type" value="Genomic_DNA"/>
</dbReference>
<name>A0A9K3KTD8_9STRA</name>
<comment type="caution">
    <text evidence="2">The sequence shown here is derived from an EMBL/GenBank/DDBJ whole genome shotgun (WGS) entry which is preliminary data.</text>
</comment>
<evidence type="ECO:0000313" key="2">
    <source>
        <dbReference type="EMBL" id="KAG7349613.1"/>
    </source>
</evidence>
<protein>
    <submittedName>
        <fullName evidence="2">Uncharacterized protein</fullName>
    </submittedName>
</protein>
<evidence type="ECO:0000256" key="1">
    <source>
        <dbReference type="SAM" id="Phobius"/>
    </source>
</evidence>